<dbReference type="STRING" id="71139.A0A059B317"/>
<dbReference type="OMA" id="EYMSHHL"/>
<dbReference type="EMBL" id="KK198760">
    <property type="protein sequence ID" value="KCW60409.1"/>
    <property type="molecule type" value="Genomic_DNA"/>
</dbReference>
<dbReference type="InParanoid" id="A0A059B317"/>
<dbReference type="AlphaFoldDB" id="A0A059B317"/>
<reference evidence="1" key="1">
    <citation type="submission" date="2013-07" db="EMBL/GenBank/DDBJ databases">
        <title>The genome of Eucalyptus grandis.</title>
        <authorList>
            <person name="Schmutz J."/>
            <person name="Hayes R."/>
            <person name="Myburg A."/>
            <person name="Tuskan G."/>
            <person name="Grattapaglia D."/>
            <person name="Rokhsar D.S."/>
        </authorList>
    </citation>
    <scope>NUCLEOTIDE SEQUENCE</scope>
    <source>
        <tissue evidence="1">Leaf extractions</tissue>
    </source>
</reference>
<evidence type="ECO:0000313" key="1">
    <source>
        <dbReference type="EMBL" id="KCW60409.1"/>
    </source>
</evidence>
<organism evidence="1">
    <name type="scientific">Eucalyptus grandis</name>
    <name type="common">Flooded gum</name>
    <dbReference type="NCBI Taxonomy" id="71139"/>
    <lineage>
        <taxon>Eukaryota</taxon>
        <taxon>Viridiplantae</taxon>
        <taxon>Streptophyta</taxon>
        <taxon>Embryophyta</taxon>
        <taxon>Tracheophyta</taxon>
        <taxon>Spermatophyta</taxon>
        <taxon>Magnoliopsida</taxon>
        <taxon>eudicotyledons</taxon>
        <taxon>Gunneridae</taxon>
        <taxon>Pentapetalae</taxon>
        <taxon>rosids</taxon>
        <taxon>malvids</taxon>
        <taxon>Myrtales</taxon>
        <taxon>Myrtaceae</taxon>
        <taxon>Myrtoideae</taxon>
        <taxon>Eucalypteae</taxon>
        <taxon>Eucalyptus</taxon>
    </lineage>
</organism>
<dbReference type="Gramene" id="KCW60409">
    <property type="protein sequence ID" value="KCW60409"/>
    <property type="gene ID" value="EUGRSUZ_H03127"/>
</dbReference>
<protein>
    <submittedName>
        <fullName evidence="1">Uncharacterized protein</fullName>
    </submittedName>
</protein>
<name>A0A059B317_EUCGR</name>
<gene>
    <name evidence="1" type="ORF">EUGRSUZ_H03127</name>
</gene>
<accession>A0A059B317</accession>
<sequence>MANKRDPPVLVACLFSDTPRRSSRLYGPMKELTSADNPPIYKETTLPNYTAHYISKGLYGASALPDFKL</sequence>
<proteinExistence type="predicted"/>